<organism evidence="2 3">
    <name type="scientific">Salinimicrobium sediminis</name>
    <dbReference type="NCBI Taxonomy" id="1343891"/>
    <lineage>
        <taxon>Bacteria</taxon>
        <taxon>Pseudomonadati</taxon>
        <taxon>Bacteroidota</taxon>
        <taxon>Flavobacteriia</taxon>
        <taxon>Flavobacteriales</taxon>
        <taxon>Flavobacteriaceae</taxon>
        <taxon>Salinimicrobium</taxon>
    </lineage>
</organism>
<reference evidence="3" key="1">
    <citation type="submission" date="2017-09" db="EMBL/GenBank/DDBJ databases">
        <authorList>
            <person name="Varghese N."/>
            <person name="Submissions S."/>
        </authorList>
    </citation>
    <scope>NUCLEOTIDE SEQUENCE [LARGE SCALE GENOMIC DNA]</scope>
    <source>
        <strain evidence="3">CGMCC 1.12641</strain>
    </source>
</reference>
<proteinExistence type="predicted"/>
<protein>
    <submittedName>
        <fullName evidence="2">Uncharacterized protein</fullName>
    </submittedName>
</protein>
<accession>A0A285XAC4</accession>
<dbReference type="Proteomes" id="UP000219193">
    <property type="component" value="Unassembled WGS sequence"/>
</dbReference>
<keyword evidence="1" id="KW-0802">TPR repeat</keyword>
<evidence type="ECO:0000313" key="3">
    <source>
        <dbReference type="Proteomes" id="UP000219193"/>
    </source>
</evidence>
<evidence type="ECO:0000256" key="1">
    <source>
        <dbReference type="PROSITE-ProRule" id="PRU00339"/>
    </source>
</evidence>
<dbReference type="RefSeq" id="WP_143544558.1">
    <property type="nucleotide sequence ID" value="NZ_OCMF01000005.1"/>
</dbReference>
<evidence type="ECO:0000313" key="2">
    <source>
        <dbReference type="EMBL" id="SOC81389.1"/>
    </source>
</evidence>
<dbReference type="PROSITE" id="PS50005">
    <property type="entry name" value="TPR"/>
    <property type="match status" value="1"/>
</dbReference>
<dbReference type="SUPFAM" id="SSF48452">
    <property type="entry name" value="TPR-like"/>
    <property type="match status" value="1"/>
</dbReference>
<feature type="repeat" description="TPR" evidence="1">
    <location>
        <begin position="64"/>
        <end position="97"/>
    </location>
</feature>
<dbReference type="InterPro" id="IPR011990">
    <property type="entry name" value="TPR-like_helical_dom_sf"/>
</dbReference>
<gene>
    <name evidence="2" type="ORF">SAMN06296241_2965</name>
</gene>
<dbReference type="AlphaFoldDB" id="A0A285XAC4"/>
<keyword evidence="3" id="KW-1185">Reference proteome</keyword>
<name>A0A285XAC4_9FLAO</name>
<dbReference type="OrthoDB" id="663842at2"/>
<dbReference type="EMBL" id="OCMF01000005">
    <property type="protein sequence ID" value="SOC81389.1"/>
    <property type="molecule type" value="Genomic_DNA"/>
</dbReference>
<dbReference type="InterPro" id="IPR019734">
    <property type="entry name" value="TPR_rpt"/>
</dbReference>
<sequence length="163" mass="18720">MKFILTVVFIMMAGFSQHPEISEVRSLYKEAAEEEKAAEKLLKVTAALKDKEPLMHGYYGVAQMMMAKHVGNPFKKLSYFNKGKDYFSEAIEADPKNVELRFLRFTVQAETPGFLNYKQNLGEDKRILLSRTSVLKDEELRQMILAYLLSSKELSASEKKNLK</sequence>